<evidence type="ECO:0000256" key="2">
    <source>
        <dbReference type="ARBA" id="ARBA00023054"/>
    </source>
</evidence>
<reference evidence="5" key="2">
    <citation type="submission" date="2019-07" db="EMBL/GenBank/DDBJ databases">
        <authorList>
            <person name="Yang Y."/>
            <person name="Bocs S."/>
            <person name="Baudouin L."/>
        </authorList>
    </citation>
    <scope>NUCLEOTIDE SEQUENCE</scope>
    <source>
        <tissue evidence="5">Spear leaf of Hainan Tall coconut</tissue>
    </source>
</reference>
<feature type="coiled-coil region" evidence="3">
    <location>
        <begin position="166"/>
        <end position="200"/>
    </location>
</feature>
<evidence type="ECO:0000313" key="5">
    <source>
        <dbReference type="EMBL" id="KAG1355415.1"/>
    </source>
</evidence>
<dbReference type="Pfam" id="PF05701">
    <property type="entry name" value="WEMBL"/>
    <property type="match status" value="1"/>
</dbReference>
<feature type="compositionally biased region" description="Low complexity" evidence="4">
    <location>
        <begin position="600"/>
        <end position="614"/>
    </location>
</feature>
<gene>
    <name evidence="5" type="ORF">COCNU_07G015270</name>
</gene>
<evidence type="ECO:0000256" key="4">
    <source>
        <dbReference type="SAM" id="MobiDB-lite"/>
    </source>
</evidence>
<protein>
    <submittedName>
        <fullName evidence="5">WEB family protein</fullName>
    </submittedName>
</protein>
<feature type="coiled-coil region" evidence="3">
    <location>
        <begin position="261"/>
        <end position="374"/>
    </location>
</feature>
<accession>A0A8K0N553</accession>
<feature type="compositionally biased region" description="Basic and acidic residues" evidence="4">
    <location>
        <begin position="570"/>
        <end position="587"/>
    </location>
</feature>
<keyword evidence="2 3" id="KW-0175">Coiled coil</keyword>
<evidence type="ECO:0000256" key="3">
    <source>
        <dbReference type="SAM" id="Coils"/>
    </source>
</evidence>
<dbReference type="PANTHER" id="PTHR32054">
    <property type="entry name" value="HEAVY CHAIN, PUTATIVE, EXPRESSED-RELATED-RELATED"/>
    <property type="match status" value="1"/>
</dbReference>
<name>A0A8K0N553_COCNU</name>
<keyword evidence="6" id="KW-1185">Reference proteome</keyword>
<feature type="region of interest" description="Disordered" evidence="4">
    <location>
        <begin position="570"/>
        <end position="664"/>
    </location>
</feature>
<feature type="region of interest" description="Disordered" evidence="4">
    <location>
        <begin position="137"/>
        <end position="165"/>
    </location>
</feature>
<feature type="compositionally biased region" description="Basic and acidic residues" evidence="4">
    <location>
        <begin position="156"/>
        <end position="165"/>
    </location>
</feature>
<evidence type="ECO:0000256" key="1">
    <source>
        <dbReference type="ARBA" id="ARBA00005485"/>
    </source>
</evidence>
<dbReference type="GO" id="GO:0005829">
    <property type="term" value="C:cytosol"/>
    <property type="evidence" value="ECO:0007669"/>
    <property type="project" value="TreeGrafter"/>
</dbReference>
<evidence type="ECO:0000313" key="6">
    <source>
        <dbReference type="Proteomes" id="UP000797356"/>
    </source>
</evidence>
<feature type="region of interest" description="Disordered" evidence="4">
    <location>
        <begin position="477"/>
        <end position="496"/>
    </location>
</feature>
<dbReference type="OrthoDB" id="1933125at2759"/>
<comment type="caution">
    <text evidence="5">The sequence shown here is derived from an EMBL/GenBank/DDBJ whole genome shotgun (WGS) entry which is preliminary data.</text>
</comment>
<dbReference type="GO" id="GO:0009903">
    <property type="term" value="P:chloroplast avoidance movement"/>
    <property type="evidence" value="ECO:0007669"/>
    <property type="project" value="TreeGrafter"/>
</dbReference>
<dbReference type="Proteomes" id="UP000797356">
    <property type="component" value="Chromosome 7"/>
</dbReference>
<feature type="region of interest" description="Disordered" evidence="4">
    <location>
        <begin position="71"/>
        <end position="95"/>
    </location>
</feature>
<comment type="similarity">
    <text evidence="1">Belongs to the WEB family.</text>
</comment>
<feature type="compositionally biased region" description="Polar residues" evidence="4">
    <location>
        <begin position="1"/>
        <end position="11"/>
    </location>
</feature>
<dbReference type="PANTHER" id="PTHR32054:SF3">
    <property type="entry name" value="HEAVY CHAIN, PUTATIVE, EXPRESSED-RELATED"/>
    <property type="match status" value="1"/>
</dbReference>
<organism evidence="5 6">
    <name type="scientific">Cocos nucifera</name>
    <name type="common">Coconut palm</name>
    <dbReference type="NCBI Taxonomy" id="13894"/>
    <lineage>
        <taxon>Eukaryota</taxon>
        <taxon>Viridiplantae</taxon>
        <taxon>Streptophyta</taxon>
        <taxon>Embryophyta</taxon>
        <taxon>Tracheophyta</taxon>
        <taxon>Spermatophyta</taxon>
        <taxon>Magnoliopsida</taxon>
        <taxon>Liliopsida</taxon>
        <taxon>Arecaceae</taxon>
        <taxon>Arecoideae</taxon>
        <taxon>Cocoseae</taxon>
        <taxon>Attaleinae</taxon>
        <taxon>Cocos</taxon>
    </lineage>
</organism>
<dbReference type="GO" id="GO:0009904">
    <property type="term" value="P:chloroplast accumulation movement"/>
    <property type="evidence" value="ECO:0007669"/>
    <property type="project" value="TreeGrafter"/>
</dbReference>
<dbReference type="AlphaFoldDB" id="A0A8K0N553"/>
<proteinExistence type="inferred from homology"/>
<sequence>MKAGQTGQQTDVHFRASHPSQAGIALEGNMGVKTHQNVTDSPKAEVGEIDTRAPFESVKAAVSLFGEVAFSADRPSVRKPKPSSSEELNKYKEQLKNAETTRVQALAELEGAKKIVEELTHKLNTINESKELALKATEAAKSQTKELEDESSGDNTGKDSAWKQELDSAREQYAVAITELDAAKQELRRIKKDFESSMEAKLKAFHQEAEAKQLSDVNTEKAAQLSKEIADAQESLVHVKLATEQAQQEEWKIRSEKDAARQSYKQALNDTEKKLASLKKEFDPELHKKLEVKLAETTAEIGAIQKEMEVARASDLESLMTVRTELDGAKEVLQKIAEEESSLRTLVESLKLELDAVKKEHDELKEKDAETESVVGNLHIKLQKCKSELEAAVSAELKATSASDDLMSALQQLSAESESAVQEAEAMKRTAEELRNEAEASRIALDEAEKKLQVALKDAEEAKAAEARALDQIKELSEKANAARASTSESGAKITISKEEFESLSRKVEESEKLTEMKVAAAMAQVEAVRASENEAIKRLEVARKEMEDIELATEEALKRAEMAEAAKKAVEGELRRWREREHKKAAEAASRILAETQMSAEASPPKPKAPNANLVETAEGNQKVNRAAVSRKTLLPNLSGIFHRKRNQVDGGSPSCLPGKKPV</sequence>
<feature type="region of interest" description="Disordered" evidence="4">
    <location>
        <begin position="1"/>
        <end position="45"/>
    </location>
</feature>
<dbReference type="InterPro" id="IPR008545">
    <property type="entry name" value="Web"/>
</dbReference>
<reference evidence="5" key="1">
    <citation type="journal article" date="2017" name="Gigascience">
        <title>The genome draft of coconut (Cocos nucifera).</title>
        <authorList>
            <person name="Xiao Y."/>
            <person name="Xu P."/>
            <person name="Fan H."/>
            <person name="Baudouin L."/>
            <person name="Xia W."/>
            <person name="Bocs S."/>
            <person name="Xu J."/>
            <person name="Li Q."/>
            <person name="Guo A."/>
            <person name="Zhou L."/>
            <person name="Li J."/>
            <person name="Wu Y."/>
            <person name="Ma Z."/>
            <person name="Armero A."/>
            <person name="Issali A.E."/>
            <person name="Liu N."/>
            <person name="Peng M."/>
            <person name="Yang Y."/>
        </authorList>
    </citation>
    <scope>NUCLEOTIDE SEQUENCE</scope>
    <source>
        <tissue evidence="5">Spear leaf of Hainan Tall coconut</tissue>
    </source>
</reference>
<dbReference type="EMBL" id="CM017878">
    <property type="protein sequence ID" value="KAG1355415.1"/>
    <property type="molecule type" value="Genomic_DNA"/>
</dbReference>